<name>A0ABP9U4Q3_9BACT</name>
<evidence type="ECO:0000313" key="3">
    <source>
        <dbReference type="Proteomes" id="UP001449582"/>
    </source>
</evidence>
<dbReference type="PANTHER" id="PTHR48094:SF12">
    <property type="entry name" value="PARKINSON DISEASE PROTEIN 7 HOMOLOG"/>
    <property type="match status" value="1"/>
</dbReference>
<dbReference type="PANTHER" id="PTHR48094">
    <property type="entry name" value="PROTEIN/NUCLEIC ACID DEGLYCASE DJ-1-RELATED"/>
    <property type="match status" value="1"/>
</dbReference>
<dbReference type="Gene3D" id="3.40.50.880">
    <property type="match status" value="1"/>
</dbReference>
<feature type="domain" description="DJ-1/PfpI" evidence="1">
    <location>
        <begin position="2"/>
        <end position="170"/>
    </location>
</feature>
<dbReference type="InterPro" id="IPR050325">
    <property type="entry name" value="Prot/Nucl_acid_deglycase"/>
</dbReference>
<gene>
    <name evidence="2" type="ORF">UREOM_0510</name>
</gene>
<keyword evidence="3" id="KW-1185">Reference proteome</keyword>
<protein>
    <submittedName>
        <fullName evidence="2">DJ-1/PfpI family protein</fullName>
    </submittedName>
</protein>
<dbReference type="SUPFAM" id="SSF52317">
    <property type="entry name" value="Class I glutamine amidotransferase-like"/>
    <property type="match status" value="1"/>
</dbReference>
<accession>A0ABP9U4Q3</accession>
<reference evidence="2" key="1">
    <citation type="submission" date="2024-02" db="EMBL/GenBank/DDBJ databases">
        <title>Draft genome sequence of new strains in genus Ureaplasma.</title>
        <authorList>
            <person name="Nakajima Y."/>
            <person name="Segawa T."/>
        </authorList>
    </citation>
    <scope>NUCLEOTIDE SEQUENCE [LARGE SCALE GENOMIC DNA]</scope>
    <source>
        <strain evidence="2">OM1</strain>
    </source>
</reference>
<dbReference type="EMBL" id="BAABQM010000001">
    <property type="protein sequence ID" value="GAA5414340.1"/>
    <property type="molecule type" value="Genomic_DNA"/>
</dbReference>
<evidence type="ECO:0000313" key="2">
    <source>
        <dbReference type="EMBL" id="GAA5414340.1"/>
    </source>
</evidence>
<dbReference type="RefSeq" id="WP_353289505.1">
    <property type="nucleotide sequence ID" value="NZ_BAABQM010000001.1"/>
</dbReference>
<sequence>MKKIAIILANEMDDVELFIPLAIWRKAKISVDLISVEKKNSVMMSSGVKVGCTSIFESVNLTQYHAIYIPGGVGVNRLNKENWPVKTGGGAVKLATYLEKFRMETDKYIFVTGSSATLLHNLGLIGNARIAGYTKDFEEDVEIDEEILVNNNLISVVGYWALTDFAVEIVGILMGQKIKEQISKNYN</sequence>
<organism evidence="2 3">
    <name type="scientific">Ureaplasma ceti</name>
    <dbReference type="NCBI Taxonomy" id="3119530"/>
    <lineage>
        <taxon>Bacteria</taxon>
        <taxon>Bacillati</taxon>
        <taxon>Mycoplasmatota</taxon>
        <taxon>Mycoplasmoidales</taxon>
        <taxon>Mycoplasmoidaceae</taxon>
        <taxon>Ureaplasma</taxon>
    </lineage>
</organism>
<dbReference type="InterPro" id="IPR002818">
    <property type="entry name" value="DJ-1/PfpI"/>
</dbReference>
<comment type="caution">
    <text evidence="2">The sequence shown here is derived from an EMBL/GenBank/DDBJ whole genome shotgun (WGS) entry which is preliminary data.</text>
</comment>
<proteinExistence type="predicted"/>
<dbReference type="InterPro" id="IPR029062">
    <property type="entry name" value="Class_I_gatase-like"/>
</dbReference>
<dbReference type="Proteomes" id="UP001449582">
    <property type="component" value="Unassembled WGS sequence"/>
</dbReference>
<dbReference type="Pfam" id="PF01965">
    <property type="entry name" value="DJ-1_PfpI"/>
    <property type="match status" value="1"/>
</dbReference>
<evidence type="ECO:0000259" key="1">
    <source>
        <dbReference type="Pfam" id="PF01965"/>
    </source>
</evidence>